<dbReference type="PANTHER" id="PTHR32114">
    <property type="entry name" value="ABC TRANSPORTER ABCH.3"/>
    <property type="match status" value="1"/>
</dbReference>
<dbReference type="RefSeq" id="WP_066061714.1">
    <property type="nucleotide sequence ID" value="NZ_CP013015.1"/>
</dbReference>
<evidence type="ECO:0000313" key="3">
    <source>
        <dbReference type="EMBL" id="AMM40766.1"/>
    </source>
</evidence>
<dbReference type="PANTHER" id="PTHR32114:SF2">
    <property type="entry name" value="ABC TRANSPORTER ABCH.3"/>
    <property type="match status" value="1"/>
</dbReference>
<dbReference type="KEGG" id="daw:HS1_000962"/>
<dbReference type="GO" id="GO:0006302">
    <property type="term" value="P:double-strand break repair"/>
    <property type="evidence" value="ECO:0007669"/>
    <property type="project" value="InterPro"/>
</dbReference>
<name>A0A7U4QK00_DESA2</name>
<sequence length="703" mass="80802">MLIQEIHVDGIGPYTNPQTLTLEGNLVGIYGRNGAGKTFLLEATFATLYGNFPSRKGTIYDQINDNLTKGELSIKFSLNGELYQAKRVIDKKSKKQLCTLSKNGSPIAGPKTAEYLNAIRTLLGTEETVLASTFSTDDFTGDLTLLPGSKRKELLAEWLELEHYQTLSDAAKEKARGLESSLAEARARLEILLERAEGTESLREHIRALKGEINTIRKEIESWESEKDKIERKLAALNEKRKTLEQLKQRRETINEELLMLRERYRKLCDDRRKILSIMKEKPYLLKKMAEHKEISELVDQLEQKVNAMLEKREKAQKEKDSLTKKLHEVEKEIARISSKLAAAKRESETIDRVRCNRRDCPFLQSAWAAREVLPSLTKRLKAKEELAEKIREKIASVSVCEIPRGVAIQLASLKKRKQELNEEVLRLTRLEEAEKRLAYFEAEIRATVESGKRKKDELKRTLQQIEEIELELKDHEGGEEVLSVVRLKLDSLRSSLQDKNMSLGDLTRRLEEAEKAREEAEKLREKVERLREDFEDYSFICEMFGKCGIQPLLMEASLPRLEQLTQQFLSSICERQFNVTFKTTKETKSGKIQETLDIVVTDLETGTKRDIANFSGGEKTLIRQAIRMASAVFRSEVHKNRWDTFFCDESFGKLDEVNARQLLSAMKALTNYFKKVVYISHERELIEIASQKVLVENGKIAR</sequence>
<accession>A0A7U4QK00</accession>
<feature type="domain" description="Rad50/SbcC-type AAA" evidence="2">
    <location>
        <begin position="6"/>
        <end position="258"/>
    </location>
</feature>
<protein>
    <submittedName>
        <fullName evidence="3">Chromosome segregation protein SMC</fullName>
    </submittedName>
</protein>
<dbReference type="EMBL" id="CP013015">
    <property type="protein sequence ID" value="AMM40766.1"/>
    <property type="molecule type" value="Genomic_DNA"/>
</dbReference>
<evidence type="ECO:0000256" key="1">
    <source>
        <dbReference type="SAM" id="Coils"/>
    </source>
</evidence>
<dbReference type="InterPro" id="IPR027417">
    <property type="entry name" value="P-loop_NTPase"/>
</dbReference>
<dbReference type="Pfam" id="PF13476">
    <property type="entry name" value="AAA_23"/>
    <property type="match status" value="1"/>
</dbReference>
<organism evidence="3 4">
    <name type="scientific">Desulfofervidus auxilii</name>
    <dbReference type="NCBI Taxonomy" id="1621989"/>
    <lineage>
        <taxon>Bacteria</taxon>
        <taxon>Pseudomonadati</taxon>
        <taxon>Thermodesulfobacteriota</taxon>
        <taxon>Candidatus Desulfofervidia</taxon>
        <taxon>Candidatus Desulfofervidales</taxon>
        <taxon>Candidatus Desulfofervidaceae</taxon>
        <taxon>Candidatus Desulfofervidus</taxon>
    </lineage>
</organism>
<dbReference type="AlphaFoldDB" id="A0A7U4QK00"/>
<feature type="coiled-coil region" evidence="1">
    <location>
        <begin position="374"/>
        <end position="541"/>
    </location>
</feature>
<dbReference type="SUPFAM" id="SSF52540">
    <property type="entry name" value="P-loop containing nucleoside triphosphate hydrolases"/>
    <property type="match status" value="2"/>
</dbReference>
<dbReference type="InterPro" id="IPR038729">
    <property type="entry name" value="Rad50/SbcC_AAA"/>
</dbReference>
<dbReference type="Pfam" id="PF13558">
    <property type="entry name" value="SbcC_Walker_B"/>
    <property type="match status" value="1"/>
</dbReference>
<dbReference type="Proteomes" id="UP000070560">
    <property type="component" value="Chromosome"/>
</dbReference>
<dbReference type="Gene3D" id="3.40.50.300">
    <property type="entry name" value="P-loop containing nucleotide triphosphate hydrolases"/>
    <property type="match status" value="2"/>
</dbReference>
<proteinExistence type="predicted"/>
<reference evidence="3 4" key="1">
    <citation type="submission" date="2015-10" db="EMBL/GenBank/DDBJ databases">
        <title>Candidatus Desulfofervidus auxilii, a hydrogenotrophic sulfate-reducing bacterium involved in the thermophilic anaerobic oxidation of methane.</title>
        <authorList>
            <person name="Krukenberg V."/>
            <person name="Richter M."/>
            <person name="Wegener G."/>
        </authorList>
    </citation>
    <scope>NUCLEOTIDE SEQUENCE [LARGE SCALE GENOMIC DNA]</scope>
    <source>
        <strain evidence="3 4">HS1</strain>
    </source>
</reference>
<gene>
    <name evidence="3" type="ORF">HS1_000962</name>
</gene>
<evidence type="ECO:0000313" key="4">
    <source>
        <dbReference type="Proteomes" id="UP000070560"/>
    </source>
</evidence>
<dbReference type="GO" id="GO:0016887">
    <property type="term" value="F:ATP hydrolysis activity"/>
    <property type="evidence" value="ECO:0007669"/>
    <property type="project" value="InterPro"/>
</dbReference>
<keyword evidence="4" id="KW-1185">Reference proteome</keyword>
<dbReference type="OrthoDB" id="9764467at2"/>
<evidence type="ECO:0000259" key="2">
    <source>
        <dbReference type="Pfam" id="PF13476"/>
    </source>
</evidence>
<feature type="coiled-coil region" evidence="1">
    <location>
        <begin position="168"/>
        <end position="347"/>
    </location>
</feature>
<keyword evidence="1" id="KW-0175">Coiled coil</keyword>